<dbReference type="Pfam" id="PF01264">
    <property type="entry name" value="Chorismate_synt"/>
    <property type="match status" value="1"/>
</dbReference>
<evidence type="ECO:0000256" key="3">
    <source>
        <dbReference type="ARBA" id="ARBA00013036"/>
    </source>
</evidence>
<dbReference type="STRING" id="1798709.A2538_03470"/>
<dbReference type="PROSITE" id="PS00787">
    <property type="entry name" value="CHORISMATE_SYNTHASE_1"/>
    <property type="match status" value="1"/>
</dbReference>
<sequence>LFQITTAGESHGGGVGCIVDGCPPGLELSEKDIQAELDRRRPGQSHLTTPRMEKDTIQILSGVSAGKTLGTPIMLLALNEDARPADYSKLQDSYRPSHADFTYDAKYGSREHRGGGRSSARETLARVAAGAIAQKFLRERLGIEFVSYVSQVGLIQTEIDRSQVTREKIDNSLVRCPDEKSSAQMIAEIEKARAEGDSLGGIITGVIRNVPAGLGEPVFDKLPADLGKAMLSINAVKGFEIGSGFSGVTLRGSEHNDSFYMDDSGRIRTRTNHAGGTLGGISNGEEIYFRVAFKPTATIAKTQQTVTKDGQAIEMSAAGRHDPCVLPRAVPIVDAMGALVIMDHYLRQRAQNS</sequence>
<accession>A0A1F6PCL7</accession>
<comment type="similarity">
    <text evidence="2 8">Belongs to the chorismate synthase family.</text>
</comment>
<dbReference type="GO" id="GO:0005829">
    <property type="term" value="C:cytosol"/>
    <property type="evidence" value="ECO:0007669"/>
    <property type="project" value="TreeGrafter"/>
</dbReference>
<evidence type="ECO:0000313" key="10">
    <source>
        <dbReference type="Proteomes" id="UP000178254"/>
    </source>
</evidence>
<dbReference type="EMBL" id="MFRE01000015">
    <property type="protein sequence ID" value="OGH93901.1"/>
    <property type="molecule type" value="Genomic_DNA"/>
</dbReference>
<organism evidence="9 10">
    <name type="scientific">Candidatus Magasanikbacteria bacterium RIFOXYD2_FULL_41_14</name>
    <dbReference type="NCBI Taxonomy" id="1798709"/>
    <lineage>
        <taxon>Bacteria</taxon>
        <taxon>Candidatus Magasanikiibacteriota</taxon>
    </lineage>
</organism>
<comment type="catalytic activity">
    <reaction evidence="8">
        <text>5-O-(1-carboxyvinyl)-3-phosphoshikimate = chorismate + phosphate</text>
        <dbReference type="Rhea" id="RHEA:21020"/>
        <dbReference type="ChEBI" id="CHEBI:29748"/>
        <dbReference type="ChEBI" id="CHEBI:43474"/>
        <dbReference type="ChEBI" id="CHEBI:57701"/>
        <dbReference type="EC" id="4.2.3.5"/>
    </reaction>
</comment>
<dbReference type="UniPathway" id="UPA00053">
    <property type="reaction ID" value="UER00090"/>
</dbReference>
<dbReference type="InterPro" id="IPR035904">
    <property type="entry name" value="Chorismate_synth_AroC_sf"/>
</dbReference>
<dbReference type="EC" id="4.2.3.5" evidence="3 7"/>
<comment type="pathway">
    <text evidence="1 8">Metabolic intermediate biosynthesis; chorismate biosynthesis; chorismate from D-erythrose 4-phosphate and phosphoenolpyruvate: step 7/7.</text>
</comment>
<dbReference type="GO" id="GO:0010181">
    <property type="term" value="F:FMN binding"/>
    <property type="evidence" value="ECO:0007669"/>
    <property type="project" value="TreeGrafter"/>
</dbReference>
<dbReference type="GO" id="GO:0009423">
    <property type="term" value="P:chorismate biosynthetic process"/>
    <property type="evidence" value="ECO:0007669"/>
    <property type="project" value="UniProtKB-UniRule"/>
</dbReference>
<comment type="caution">
    <text evidence="9">The sequence shown here is derived from an EMBL/GenBank/DDBJ whole genome shotgun (WGS) entry which is preliminary data.</text>
</comment>
<dbReference type="Gene3D" id="3.60.150.10">
    <property type="entry name" value="Chorismate synthase AroC"/>
    <property type="match status" value="1"/>
</dbReference>
<feature type="non-terminal residue" evidence="9">
    <location>
        <position position="1"/>
    </location>
</feature>
<dbReference type="PIRSF" id="PIRSF001456">
    <property type="entry name" value="Chorismate_synth"/>
    <property type="match status" value="1"/>
</dbReference>
<dbReference type="SUPFAM" id="SSF103263">
    <property type="entry name" value="Chorismate synthase, AroC"/>
    <property type="match status" value="1"/>
</dbReference>
<keyword evidence="6 8" id="KW-0456">Lyase</keyword>
<evidence type="ECO:0000256" key="8">
    <source>
        <dbReference type="RuleBase" id="RU000605"/>
    </source>
</evidence>
<keyword evidence="5 8" id="KW-0057">Aromatic amino acid biosynthesis</keyword>
<dbReference type="AlphaFoldDB" id="A0A1F6PCL7"/>
<dbReference type="GO" id="GO:0008652">
    <property type="term" value="P:amino acid biosynthetic process"/>
    <property type="evidence" value="ECO:0007669"/>
    <property type="project" value="UniProtKB-KW"/>
</dbReference>
<dbReference type="InterPro" id="IPR000453">
    <property type="entry name" value="Chorismate_synth"/>
</dbReference>
<evidence type="ECO:0000256" key="1">
    <source>
        <dbReference type="ARBA" id="ARBA00005044"/>
    </source>
</evidence>
<reference evidence="9 10" key="1">
    <citation type="journal article" date="2016" name="Nat. Commun.">
        <title>Thousands of microbial genomes shed light on interconnected biogeochemical processes in an aquifer system.</title>
        <authorList>
            <person name="Anantharaman K."/>
            <person name="Brown C.T."/>
            <person name="Hug L.A."/>
            <person name="Sharon I."/>
            <person name="Castelle C.J."/>
            <person name="Probst A.J."/>
            <person name="Thomas B.C."/>
            <person name="Singh A."/>
            <person name="Wilkins M.J."/>
            <person name="Karaoz U."/>
            <person name="Brodie E.L."/>
            <person name="Williams K.H."/>
            <person name="Hubbard S.S."/>
            <person name="Banfield J.F."/>
        </authorList>
    </citation>
    <scope>NUCLEOTIDE SEQUENCE [LARGE SCALE GENOMIC DNA]</scope>
</reference>
<evidence type="ECO:0000256" key="4">
    <source>
        <dbReference type="ARBA" id="ARBA00022605"/>
    </source>
</evidence>
<dbReference type="NCBIfam" id="TIGR00033">
    <property type="entry name" value="aroC"/>
    <property type="match status" value="1"/>
</dbReference>
<evidence type="ECO:0000313" key="9">
    <source>
        <dbReference type="EMBL" id="OGH93901.1"/>
    </source>
</evidence>
<dbReference type="GO" id="GO:0004107">
    <property type="term" value="F:chorismate synthase activity"/>
    <property type="evidence" value="ECO:0007669"/>
    <property type="project" value="UniProtKB-UniRule"/>
</dbReference>
<evidence type="ECO:0000256" key="2">
    <source>
        <dbReference type="ARBA" id="ARBA00008014"/>
    </source>
</evidence>
<keyword evidence="4 8" id="KW-0028">Amino-acid biosynthesis</keyword>
<comment type="cofactor">
    <cofactor evidence="8">
        <name>FMNH2</name>
        <dbReference type="ChEBI" id="CHEBI:57618"/>
    </cofactor>
    <text evidence="8">Reduced FMN (FMNH(2)).</text>
</comment>
<evidence type="ECO:0000256" key="7">
    <source>
        <dbReference type="NCBIfam" id="TIGR00033"/>
    </source>
</evidence>
<dbReference type="InterPro" id="IPR020541">
    <property type="entry name" value="Chorismate_synthase_CS"/>
</dbReference>
<dbReference type="PROSITE" id="PS00788">
    <property type="entry name" value="CHORISMATE_SYNTHASE_2"/>
    <property type="match status" value="1"/>
</dbReference>
<protein>
    <recommendedName>
        <fullName evidence="3 7">Chorismate synthase</fullName>
        <ecNumber evidence="3 7">4.2.3.5</ecNumber>
    </recommendedName>
</protein>
<evidence type="ECO:0000256" key="5">
    <source>
        <dbReference type="ARBA" id="ARBA00023141"/>
    </source>
</evidence>
<dbReference type="FunFam" id="3.60.150.10:FF:000003">
    <property type="entry name" value="Chorismate synthase"/>
    <property type="match status" value="1"/>
</dbReference>
<dbReference type="PANTHER" id="PTHR21085:SF0">
    <property type="entry name" value="CHORISMATE SYNTHASE"/>
    <property type="match status" value="1"/>
</dbReference>
<proteinExistence type="inferred from homology"/>
<name>A0A1F6PCL7_9BACT</name>
<dbReference type="CDD" id="cd07304">
    <property type="entry name" value="Chorismate_synthase"/>
    <property type="match status" value="1"/>
</dbReference>
<dbReference type="NCBIfam" id="NF003793">
    <property type="entry name" value="PRK05382.1"/>
    <property type="match status" value="1"/>
</dbReference>
<dbReference type="PANTHER" id="PTHR21085">
    <property type="entry name" value="CHORISMATE SYNTHASE"/>
    <property type="match status" value="1"/>
</dbReference>
<dbReference type="HAMAP" id="MF_00300">
    <property type="entry name" value="Chorismate_synth"/>
    <property type="match status" value="1"/>
</dbReference>
<gene>
    <name evidence="9" type="ORF">A2538_03470</name>
</gene>
<dbReference type="GO" id="GO:0009073">
    <property type="term" value="P:aromatic amino acid family biosynthetic process"/>
    <property type="evidence" value="ECO:0007669"/>
    <property type="project" value="UniProtKB-KW"/>
</dbReference>
<dbReference type="Proteomes" id="UP000178254">
    <property type="component" value="Unassembled WGS sequence"/>
</dbReference>
<evidence type="ECO:0000256" key="6">
    <source>
        <dbReference type="ARBA" id="ARBA00023239"/>
    </source>
</evidence>